<dbReference type="RefSeq" id="WP_063280568.1">
    <property type="nucleotide sequence ID" value="NZ_CP016746.2"/>
</dbReference>
<evidence type="ECO:0000313" key="2">
    <source>
        <dbReference type="Proteomes" id="UP000191806"/>
    </source>
</evidence>
<accession>A0A1V0PDQ7</accession>
<name>A0A1V0PDQ7_LACLC</name>
<protein>
    <submittedName>
        <fullName evidence="1">Uncharacterized protein</fullName>
    </submittedName>
</protein>
<proteinExistence type="predicted"/>
<dbReference type="AlphaFoldDB" id="A0A1V0PDQ7"/>
<reference evidence="1 2" key="1">
    <citation type="journal article" date="2017" name="BMC Genomics">
        <title>Comparative and functional genomics of the Lactococcus lactis taxon; insights into evolution and niche adaptation.</title>
        <authorList>
            <person name="Kelleher P."/>
            <person name="Bottacini F."/>
            <person name="Mahony J."/>
            <person name="Kilcawley K.N."/>
            <person name="van Sinderen D."/>
        </authorList>
    </citation>
    <scope>NUCLEOTIDE SEQUENCE [LARGE SCALE GENOMIC DNA]</scope>
    <source>
        <strain evidence="1 2">JM1</strain>
        <plasmid evidence="2">pmpjm1</plasmid>
    </source>
</reference>
<keyword evidence="1" id="KW-0614">Plasmid</keyword>
<sequence>MTPFEKLQTEKVWTVSLPNGAPLDFDCAKQNDLRFLYLNTLFNDRVQGIVQPTLEQQAILQAFIIDAQKKKFDSKALLPLYREKKLQYFYPNHSEYATCEDIANSEFTRTLPKALITKNASSYILIVDVEPASEKNVLHTPEFLNYFYNLPAHYTELSQRNGVHKIFIVPTEIAESKTYHELFNQRATSPFFKEGIENKTQFRTKKIKDDKFVGMDIEYFTGNHPITLTEKLAYQSSDENEIMNALKGQLDFLVEHFKNNQKESIQADNYLKQLIEEERENHPSSFYDPVNQFKKILIKRIRKIEKDAQRTHNDGSIDMSNTEYAFAKKVMIECAKIQIQNTDQLFPKMTLVTLSAFVGRIMQEEKLTVPGHKAISFLEELEDRGKRNSERDNLPWMFSRVYEAAKDIFRYDSDDPKFEEYWAYVKAFKRTYPLP</sequence>
<evidence type="ECO:0000313" key="1">
    <source>
        <dbReference type="EMBL" id="ARE27132.1"/>
    </source>
</evidence>
<organism evidence="1 2">
    <name type="scientific">Lactococcus lactis subsp. cremoris</name>
    <name type="common">Streptococcus cremoris</name>
    <dbReference type="NCBI Taxonomy" id="1359"/>
    <lineage>
        <taxon>Bacteria</taxon>
        <taxon>Bacillati</taxon>
        <taxon>Bacillota</taxon>
        <taxon>Bacilli</taxon>
        <taxon>Lactobacillales</taxon>
        <taxon>Streptococcaceae</taxon>
        <taxon>Lactococcus</taxon>
    </lineage>
</organism>
<geneLocation type="plasmid" evidence="2">
    <name>pmpjm1</name>
</geneLocation>
<gene>
    <name evidence="1" type="ORF">LLJM1_04020</name>
</gene>
<dbReference type="Proteomes" id="UP000191806">
    <property type="component" value="Plasmid pJM1A"/>
</dbReference>
<dbReference type="EMBL" id="CP016746">
    <property type="protein sequence ID" value="ARE27132.1"/>
    <property type="molecule type" value="Genomic_DNA"/>
</dbReference>